<gene>
    <name evidence="2" type="ORF">BZM27_35600</name>
</gene>
<dbReference type="EMBL" id="MWML01000187">
    <property type="protein sequence ID" value="TCG05192.1"/>
    <property type="molecule type" value="Genomic_DNA"/>
</dbReference>
<reference evidence="2 3" key="1">
    <citation type="submission" date="2017-02" db="EMBL/GenBank/DDBJ databases">
        <title>Paraburkholderia sophoroidis sp. nov. and Paraburkholderia steynii sp. nov. rhizobial symbionts of the fynbos legume Hypocalyptus sophoroides.</title>
        <authorList>
            <person name="Steenkamp E.T."/>
            <person name="Beukes C.W."/>
            <person name="Van Zyl E."/>
            <person name="Avontuur J."/>
            <person name="Chan W.Y."/>
            <person name="Hassen A."/>
            <person name="Palmer M."/>
            <person name="Mthombeni L."/>
            <person name="Phalane F."/>
            <person name="Sereme K."/>
            <person name="Venter S.N."/>
        </authorList>
    </citation>
    <scope>NUCLEOTIDE SEQUENCE [LARGE SCALE GENOMIC DNA]</scope>
    <source>
        <strain evidence="2 3">HC1.1ba</strain>
    </source>
</reference>
<accession>A0A4R0X8F0</accession>
<organism evidence="2 3">
    <name type="scientific">Paraburkholderia steynii</name>
    <dbReference type="NCBI Taxonomy" id="1245441"/>
    <lineage>
        <taxon>Bacteria</taxon>
        <taxon>Pseudomonadati</taxon>
        <taxon>Pseudomonadota</taxon>
        <taxon>Betaproteobacteria</taxon>
        <taxon>Burkholderiales</taxon>
        <taxon>Burkholderiaceae</taxon>
        <taxon>Paraburkholderia</taxon>
    </lineage>
</organism>
<feature type="region of interest" description="Disordered" evidence="1">
    <location>
        <begin position="1"/>
        <end position="41"/>
    </location>
</feature>
<dbReference type="AlphaFoldDB" id="A0A4R0X8F0"/>
<evidence type="ECO:0000313" key="3">
    <source>
        <dbReference type="Proteomes" id="UP000294200"/>
    </source>
</evidence>
<dbReference type="Proteomes" id="UP000294200">
    <property type="component" value="Unassembled WGS sequence"/>
</dbReference>
<comment type="caution">
    <text evidence="2">The sequence shown here is derived from an EMBL/GenBank/DDBJ whole genome shotgun (WGS) entry which is preliminary data.</text>
</comment>
<protein>
    <submittedName>
        <fullName evidence="2">Uncharacterized protein</fullName>
    </submittedName>
</protein>
<evidence type="ECO:0000256" key="1">
    <source>
        <dbReference type="SAM" id="MobiDB-lite"/>
    </source>
</evidence>
<evidence type="ECO:0000313" key="2">
    <source>
        <dbReference type="EMBL" id="TCG05192.1"/>
    </source>
</evidence>
<proteinExistence type="predicted"/>
<keyword evidence="3" id="KW-1185">Reference proteome</keyword>
<sequence>MPIFRSLWTGFGSAPQKGRGETSSCSRLGLPPGAGSGEQPHSLKLVADDMSIGYAAPAGQGSVSVNGHNARLLVEPFSSSPLTN</sequence>
<name>A0A4R0X8F0_9BURK</name>